<evidence type="ECO:0000256" key="1">
    <source>
        <dbReference type="ARBA" id="ARBA00010359"/>
    </source>
</evidence>
<dbReference type="InterPro" id="IPR015947">
    <property type="entry name" value="PUA-like_sf"/>
</dbReference>
<dbReference type="Gene3D" id="3.10.400.20">
    <property type="match status" value="1"/>
</dbReference>
<dbReference type="SUPFAM" id="SSF47592">
    <property type="entry name" value="SWIB/MDM2 domain"/>
    <property type="match status" value="1"/>
</dbReference>
<accession>A0A4P9XU28</accession>
<dbReference type="Pfam" id="PF25304">
    <property type="entry name" value="WHD_eIF2D"/>
    <property type="match status" value="1"/>
</dbReference>
<dbReference type="Pfam" id="PF17832">
    <property type="entry name" value="Pre-PUA"/>
    <property type="match status" value="1"/>
</dbReference>
<proteinExistence type="inferred from homology"/>
<dbReference type="AlphaFoldDB" id="A0A4P9XU28"/>
<feature type="domain" description="DM2" evidence="3">
    <location>
        <begin position="365"/>
        <end position="452"/>
    </location>
</feature>
<dbReference type="InterPro" id="IPR001950">
    <property type="entry name" value="SUI1"/>
</dbReference>
<dbReference type="GO" id="GO:0001731">
    <property type="term" value="P:formation of translation preinitiation complex"/>
    <property type="evidence" value="ECO:0007669"/>
    <property type="project" value="InterPro"/>
</dbReference>
<dbReference type="InterPro" id="IPR048248">
    <property type="entry name" value="PUA_eIF2d-like"/>
</dbReference>
<organism evidence="4 5">
    <name type="scientific">Thamnocephalis sphaerospora</name>
    <dbReference type="NCBI Taxonomy" id="78915"/>
    <lineage>
        <taxon>Eukaryota</taxon>
        <taxon>Fungi</taxon>
        <taxon>Fungi incertae sedis</taxon>
        <taxon>Zoopagomycota</taxon>
        <taxon>Zoopagomycotina</taxon>
        <taxon>Zoopagomycetes</taxon>
        <taxon>Zoopagales</taxon>
        <taxon>Sigmoideomycetaceae</taxon>
        <taxon>Thamnocephalis</taxon>
    </lineage>
</organism>
<protein>
    <recommendedName>
        <fullName evidence="6">SUI1 domain-containing protein</fullName>
    </recommendedName>
</protein>
<evidence type="ECO:0000259" key="2">
    <source>
        <dbReference type="PROSITE" id="PS50296"/>
    </source>
</evidence>
<gene>
    <name evidence="4" type="ORF">THASP1DRAFT_14937</name>
</gene>
<evidence type="ECO:0000259" key="3">
    <source>
        <dbReference type="PROSITE" id="PS51925"/>
    </source>
</evidence>
<dbReference type="STRING" id="78915.A0A4P9XU28"/>
<dbReference type="Pfam" id="PF26291">
    <property type="entry name" value="SWIB_eIF2D"/>
    <property type="match status" value="1"/>
</dbReference>
<dbReference type="OrthoDB" id="199771at2759"/>
<evidence type="ECO:0000313" key="5">
    <source>
        <dbReference type="Proteomes" id="UP000271241"/>
    </source>
</evidence>
<dbReference type="PANTHER" id="PTHR12217:SF4">
    <property type="entry name" value="EUKARYOTIC TRANSLATION INITIATION FACTOR 2D"/>
    <property type="match status" value="1"/>
</dbReference>
<dbReference type="InterPro" id="IPR039757">
    <property type="entry name" value="EIF2D"/>
</dbReference>
<dbReference type="InterPro" id="IPR039759">
    <property type="entry name" value="eIF2D_SUI1"/>
</dbReference>
<dbReference type="CDD" id="cd11608">
    <property type="entry name" value="eIF2D_C"/>
    <property type="match status" value="1"/>
</dbReference>
<dbReference type="InterPro" id="IPR036877">
    <property type="entry name" value="SUI1_dom_sf"/>
</dbReference>
<evidence type="ECO:0000313" key="4">
    <source>
        <dbReference type="EMBL" id="RKP08940.1"/>
    </source>
</evidence>
<dbReference type="Pfam" id="PF01253">
    <property type="entry name" value="SUI1"/>
    <property type="match status" value="1"/>
</dbReference>
<dbReference type="PROSITE" id="PS50890">
    <property type="entry name" value="PUA"/>
    <property type="match status" value="1"/>
</dbReference>
<dbReference type="InterPro" id="IPR036885">
    <property type="entry name" value="SWIB_MDM2_dom_sf"/>
</dbReference>
<dbReference type="CDD" id="cd21156">
    <property type="entry name" value="PUA_eIF2d-like"/>
    <property type="match status" value="1"/>
</dbReference>
<reference evidence="5" key="1">
    <citation type="journal article" date="2018" name="Nat. Microbiol.">
        <title>Leveraging single-cell genomics to expand the fungal tree of life.</title>
        <authorList>
            <person name="Ahrendt S.R."/>
            <person name="Quandt C.A."/>
            <person name="Ciobanu D."/>
            <person name="Clum A."/>
            <person name="Salamov A."/>
            <person name="Andreopoulos B."/>
            <person name="Cheng J.F."/>
            <person name="Woyke T."/>
            <person name="Pelin A."/>
            <person name="Henrissat B."/>
            <person name="Reynolds N.K."/>
            <person name="Benny G.L."/>
            <person name="Smith M.E."/>
            <person name="James T.Y."/>
            <person name="Grigoriev I.V."/>
        </authorList>
    </citation>
    <scope>NUCLEOTIDE SEQUENCE [LARGE SCALE GENOMIC DNA]</scope>
    <source>
        <strain evidence="5">RSA 1356</strain>
    </source>
</reference>
<dbReference type="Gene3D" id="3.30.780.10">
    <property type="entry name" value="SUI1-like domain"/>
    <property type="match status" value="1"/>
</dbReference>
<dbReference type="InterPro" id="IPR041366">
    <property type="entry name" value="Pre-PUA"/>
</dbReference>
<dbReference type="PROSITE" id="PS50296">
    <property type="entry name" value="SUI1"/>
    <property type="match status" value="1"/>
</dbReference>
<dbReference type="GO" id="GO:0003743">
    <property type="term" value="F:translation initiation factor activity"/>
    <property type="evidence" value="ECO:0007669"/>
    <property type="project" value="InterPro"/>
</dbReference>
<dbReference type="FunFam" id="3.30.780.10:FF:000008">
    <property type="entry name" value="eukaryotic translation initiation factor 2D"/>
    <property type="match status" value="1"/>
</dbReference>
<feature type="domain" description="SUI1" evidence="2">
    <location>
        <begin position="473"/>
        <end position="546"/>
    </location>
</feature>
<dbReference type="PANTHER" id="PTHR12217">
    <property type="entry name" value="EUKARYOTIC TRANSLATION INITIATION FACTOR 2D"/>
    <property type="match status" value="1"/>
</dbReference>
<dbReference type="Pfam" id="PF26292">
    <property type="entry name" value="PUA_elF2D"/>
    <property type="match status" value="1"/>
</dbReference>
<dbReference type="InterPro" id="IPR003121">
    <property type="entry name" value="SWIB_MDM2_domain"/>
</dbReference>
<dbReference type="InterPro" id="IPR057429">
    <property type="entry name" value="WH_eIF2D"/>
</dbReference>
<dbReference type="PROSITE" id="PS51925">
    <property type="entry name" value="SWIB_MDM2"/>
    <property type="match status" value="1"/>
</dbReference>
<keyword evidence="5" id="KW-1185">Reference proteome</keyword>
<dbReference type="InterPro" id="IPR058886">
    <property type="entry name" value="SWIB_eIF2D"/>
</dbReference>
<dbReference type="Proteomes" id="UP000271241">
    <property type="component" value="Unassembled WGS sequence"/>
</dbReference>
<dbReference type="EMBL" id="KZ992556">
    <property type="protein sequence ID" value="RKP08940.1"/>
    <property type="molecule type" value="Genomic_DNA"/>
</dbReference>
<dbReference type="SUPFAM" id="SSF88697">
    <property type="entry name" value="PUA domain-like"/>
    <property type="match status" value="1"/>
</dbReference>
<dbReference type="SUPFAM" id="SSF55159">
    <property type="entry name" value="eIF1-like"/>
    <property type="match status" value="1"/>
</dbReference>
<name>A0A4P9XU28_9FUNG</name>
<evidence type="ECO:0008006" key="6">
    <source>
        <dbReference type="Google" id="ProtNLM"/>
    </source>
</evidence>
<comment type="similarity">
    <text evidence="1">Belongs to the eIF2D family.</text>
</comment>
<sequence>MFKKPYHQKNATPLRSSDRRKLLNEILQAYYPAATAAATAAAEADLVPENVLVTKVQSHIGENGQVYAADGQPLWIRVGTKYLVPTGRLLDECAHSALQLLTPYVVYMLWKRSQLLPQLSTWGPVVNKLIGGAVIIPAEGLPDIREGELVAVVTQGDGIPIAVGEMAVSTVSIPKNGPLKGKGVHLIHTYKDHLWAHGDKSQPPALAVHTAEMDADDGVNPVAKMYRDSSQPVRRRMQTCVDIGAKMPQYAVEVDDILKRSLYQALTQRFTESDVSKLPMIVSAFYSTYVLPSRPAGCDVDVKQSSWKKITKFMKVMDKTGLLKVKEMRGEMYLNSVNWKHAEYPFVQRRAACQVDSADAISVQDLYKPTGTAKQLFAKMQLNTDQLYDKRDITKIMDDYVRAGDLVDCKRKNMVNLDPDLALVLLNKEERHTVMQLPRASLSDRLRNAMSPYHVVTLPGQEPVVRKGVSRPLQIIVETRQGRKTVTRIVGLETFLIDLEEVSKRLQTACAGSVAVNPIPGKKDAQEVMVQGSHVSKVEKLLATYGIPKRCLEVVDKVGGGKKKK</sequence>